<comment type="similarity">
    <text evidence="6">Belongs to the ABC-2 integral membrane protein family.</text>
</comment>
<organism evidence="8 9">
    <name type="scientific">Luteimicrobium subarcticum</name>
    <dbReference type="NCBI Taxonomy" id="620910"/>
    <lineage>
        <taxon>Bacteria</taxon>
        <taxon>Bacillati</taxon>
        <taxon>Actinomycetota</taxon>
        <taxon>Actinomycetes</taxon>
        <taxon>Micrococcales</taxon>
        <taxon>Luteimicrobium</taxon>
    </lineage>
</organism>
<evidence type="ECO:0000259" key="7">
    <source>
        <dbReference type="PROSITE" id="PS51012"/>
    </source>
</evidence>
<evidence type="ECO:0000256" key="4">
    <source>
        <dbReference type="ARBA" id="ARBA00023136"/>
    </source>
</evidence>
<comment type="subcellular location">
    <subcellularLocation>
        <location evidence="6">Cell membrane</location>
        <topology evidence="6">Multi-pass membrane protein</topology>
    </subcellularLocation>
    <subcellularLocation>
        <location evidence="1">Membrane</location>
        <topology evidence="1">Multi-pass membrane protein</topology>
    </subcellularLocation>
</comment>
<evidence type="ECO:0000256" key="1">
    <source>
        <dbReference type="ARBA" id="ARBA00004141"/>
    </source>
</evidence>
<keyword evidence="5" id="KW-0046">Antibiotic resistance</keyword>
<dbReference type="InterPro" id="IPR000412">
    <property type="entry name" value="ABC_2_transport"/>
</dbReference>
<dbReference type="GO" id="GO:0046677">
    <property type="term" value="P:response to antibiotic"/>
    <property type="evidence" value="ECO:0007669"/>
    <property type="project" value="UniProtKB-KW"/>
</dbReference>
<feature type="transmembrane region" description="Helical" evidence="6">
    <location>
        <begin position="84"/>
        <end position="108"/>
    </location>
</feature>
<dbReference type="EMBL" id="PGTZ01000001">
    <property type="protein sequence ID" value="PJI95282.1"/>
    <property type="molecule type" value="Genomic_DNA"/>
</dbReference>
<reference evidence="8 9" key="1">
    <citation type="submission" date="2017-11" db="EMBL/GenBank/DDBJ databases">
        <title>Genomic Encyclopedia of Archaeal and Bacterial Type Strains, Phase II (KMG-II): From Individual Species to Whole Genera.</title>
        <authorList>
            <person name="Goeker M."/>
        </authorList>
    </citation>
    <scope>NUCLEOTIDE SEQUENCE [LARGE SCALE GENOMIC DNA]</scope>
    <source>
        <strain evidence="8 9">DSM 22413</strain>
    </source>
</reference>
<dbReference type="Proteomes" id="UP000231586">
    <property type="component" value="Unassembled WGS sequence"/>
</dbReference>
<keyword evidence="6" id="KW-0813">Transport</keyword>
<gene>
    <name evidence="8" type="ORF">CLV34_0046</name>
</gene>
<dbReference type="InterPro" id="IPR013525">
    <property type="entry name" value="ABC2_TM"/>
</dbReference>
<evidence type="ECO:0000256" key="6">
    <source>
        <dbReference type="RuleBase" id="RU361157"/>
    </source>
</evidence>
<dbReference type="InterPro" id="IPR051784">
    <property type="entry name" value="Nod_factor_ABC_transporter"/>
</dbReference>
<dbReference type="PANTHER" id="PTHR43229">
    <property type="entry name" value="NODULATION PROTEIN J"/>
    <property type="match status" value="1"/>
</dbReference>
<dbReference type="AlphaFoldDB" id="A0A2M8WWH5"/>
<feature type="transmembrane region" description="Helical" evidence="6">
    <location>
        <begin position="198"/>
        <end position="217"/>
    </location>
</feature>
<dbReference type="InterPro" id="IPR047817">
    <property type="entry name" value="ABC2_TM_bact-type"/>
</dbReference>
<dbReference type="PANTHER" id="PTHR43229:SF2">
    <property type="entry name" value="NODULATION PROTEIN J"/>
    <property type="match status" value="1"/>
</dbReference>
<proteinExistence type="inferred from homology"/>
<keyword evidence="6" id="KW-1003">Cell membrane</keyword>
<evidence type="ECO:0000313" key="9">
    <source>
        <dbReference type="Proteomes" id="UP000231586"/>
    </source>
</evidence>
<dbReference type="GO" id="GO:0043190">
    <property type="term" value="C:ATP-binding cassette (ABC) transporter complex"/>
    <property type="evidence" value="ECO:0007669"/>
    <property type="project" value="InterPro"/>
</dbReference>
<feature type="transmembrane region" description="Helical" evidence="6">
    <location>
        <begin position="55"/>
        <end position="78"/>
    </location>
</feature>
<feature type="transmembrane region" description="Helical" evidence="6">
    <location>
        <begin position="128"/>
        <end position="155"/>
    </location>
</feature>
<dbReference type="PIRSF" id="PIRSF006648">
    <property type="entry name" value="DrrB"/>
    <property type="match status" value="1"/>
</dbReference>
<dbReference type="GO" id="GO:0140359">
    <property type="term" value="F:ABC-type transporter activity"/>
    <property type="evidence" value="ECO:0007669"/>
    <property type="project" value="InterPro"/>
</dbReference>
<keyword evidence="2 6" id="KW-0812">Transmembrane</keyword>
<keyword evidence="4 6" id="KW-0472">Membrane</keyword>
<feature type="transmembrane region" description="Helical" evidence="6">
    <location>
        <begin position="255"/>
        <end position="274"/>
    </location>
</feature>
<comment type="caution">
    <text evidence="8">The sequence shown here is derived from an EMBL/GenBank/DDBJ whole genome shotgun (WGS) entry which is preliminary data.</text>
</comment>
<dbReference type="Pfam" id="PF01061">
    <property type="entry name" value="ABC2_membrane"/>
    <property type="match status" value="1"/>
</dbReference>
<dbReference type="PROSITE" id="PS51012">
    <property type="entry name" value="ABC_TM2"/>
    <property type="match status" value="1"/>
</dbReference>
<name>A0A2M8WWH5_9MICO</name>
<feature type="transmembrane region" description="Helical" evidence="6">
    <location>
        <begin position="167"/>
        <end position="191"/>
    </location>
</feature>
<accession>A0A2M8WWH5</accession>
<keyword evidence="3 6" id="KW-1133">Transmembrane helix</keyword>
<evidence type="ECO:0000313" key="8">
    <source>
        <dbReference type="EMBL" id="PJI95282.1"/>
    </source>
</evidence>
<dbReference type="OrthoDB" id="670210at2"/>
<protein>
    <recommendedName>
        <fullName evidence="6">Transport permease protein</fullName>
    </recommendedName>
</protein>
<sequence>MTTTLLPTARDARTTIVPGLDRDLKNRTSLRQTVDNTLTMAHRGLLKIKRTPEQLFDVTLQPILFTLMFSYIFGGALAGDVKSYLPTLIPGILVQTVITTSVVTGVQLREDMDKGVFDRFKSLPIARIAPLSGALLADTLRYLIATTLTFVMGFVMGYRPEGGLGGVVAAGVMVIVCSWAVSWIFAFFGVVARTASSVQGISMIVLFPLTFLSNAYVDPSTMPGWLQGFVSVNPISHLVTAVRDLANDGTFGSDAWISLLGAAVIVAVFAPLTVKAYMRKA</sequence>
<feature type="domain" description="ABC transmembrane type-2" evidence="7">
    <location>
        <begin position="53"/>
        <end position="280"/>
    </location>
</feature>
<dbReference type="RefSeq" id="WP_100348292.1">
    <property type="nucleotide sequence ID" value="NZ_PGTZ01000001.1"/>
</dbReference>
<evidence type="ECO:0000256" key="2">
    <source>
        <dbReference type="ARBA" id="ARBA00022692"/>
    </source>
</evidence>
<evidence type="ECO:0000256" key="5">
    <source>
        <dbReference type="ARBA" id="ARBA00023251"/>
    </source>
</evidence>
<keyword evidence="9" id="KW-1185">Reference proteome</keyword>
<evidence type="ECO:0000256" key="3">
    <source>
        <dbReference type="ARBA" id="ARBA00022989"/>
    </source>
</evidence>